<evidence type="ECO:0000256" key="2">
    <source>
        <dbReference type="SAM" id="SignalP"/>
    </source>
</evidence>
<keyword evidence="1" id="KW-0812">Transmembrane</keyword>
<feature type="chain" id="PRO_5006133238" evidence="2">
    <location>
        <begin position="27"/>
        <end position="101"/>
    </location>
</feature>
<feature type="signal peptide" evidence="2">
    <location>
        <begin position="1"/>
        <end position="26"/>
    </location>
</feature>
<evidence type="ECO:0000256" key="1">
    <source>
        <dbReference type="SAM" id="Phobius"/>
    </source>
</evidence>
<dbReference type="RefSeq" id="WP_062416693.1">
    <property type="nucleotide sequence ID" value="NZ_DF967974.1"/>
</dbReference>
<keyword evidence="4" id="KW-1185">Reference proteome</keyword>
<evidence type="ECO:0000313" key="4">
    <source>
        <dbReference type="Proteomes" id="UP000050501"/>
    </source>
</evidence>
<accession>A0A0P6XV58</accession>
<reference evidence="3 4" key="1">
    <citation type="submission" date="2015-07" db="EMBL/GenBank/DDBJ databases">
        <title>Genome sequence of Levilinea saccharolytica DSM 16555.</title>
        <authorList>
            <person name="Hemp J."/>
            <person name="Ward L.M."/>
            <person name="Pace L.A."/>
            <person name="Fischer W.W."/>
        </authorList>
    </citation>
    <scope>NUCLEOTIDE SEQUENCE [LARGE SCALE GENOMIC DNA]</scope>
    <source>
        <strain evidence="3 4">KIBI-1</strain>
    </source>
</reference>
<feature type="transmembrane region" description="Helical" evidence="1">
    <location>
        <begin position="50"/>
        <end position="67"/>
    </location>
</feature>
<keyword evidence="1" id="KW-1133">Transmembrane helix</keyword>
<dbReference type="AlphaFoldDB" id="A0A0P6XV58"/>
<keyword evidence="2" id="KW-0732">Signal</keyword>
<dbReference type="Proteomes" id="UP000050501">
    <property type="component" value="Unassembled WGS sequence"/>
</dbReference>
<dbReference type="EMBL" id="LGCM01000019">
    <property type="protein sequence ID" value="KPL87383.1"/>
    <property type="molecule type" value="Genomic_DNA"/>
</dbReference>
<gene>
    <name evidence="3" type="ORF">ADN01_04205</name>
</gene>
<keyword evidence="1" id="KW-0472">Membrane</keyword>
<comment type="caution">
    <text evidence="3">The sequence shown here is derived from an EMBL/GenBank/DDBJ whole genome shotgun (WGS) entry which is preliminary data.</text>
</comment>
<proteinExistence type="predicted"/>
<evidence type="ECO:0000313" key="3">
    <source>
        <dbReference type="EMBL" id="KPL87383.1"/>
    </source>
</evidence>
<protein>
    <submittedName>
        <fullName evidence="3">Uncharacterized protein</fullName>
    </submittedName>
</protein>
<sequence>MKPNYRWSVLLFGAALLLAAPGVVLANAPFPQTEPTPAAAVPAVGMAGEIPWLALVVLGAPLLFMIWRSARNRKIKMTAAGCLPVIDEDQRPFRALDDDQG</sequence>
<organism evidence="3 4">
    <name type="scientific">Levilinea saccharolytica</name>
    <dbReference type="NCBI Taxonomy" id="229921"/>
    <lineage>
        <taxon>Bacteria</taxon>
        <taxon>Bacillati</taxon>
        <taxon>Chloroflexota</taxon>
        <taxon>Anaerolineae</taxon>
        <taxon>Anaerolineales</taxon>
        <taxon>Anaerolineaceae</taxon>
        <taxon>Levilinea</taxon>
    </lineage>
</organism>
<name>A0A0P6XV58_9CHLR</name>